<feature type="region of interest" description="Disordered" evidence="1">
    <location>
        <begin position="33"/>
        <end position="131"/>
    </location>
</feature>
<dbReference type="AlphaFoldDB" id="A0A8E0RP58"/>
<feature type="compositionally biased region" description="Polar residues" evidence="1">
    <location>
        <begin position="666"/>
        <end position="676"/>
    </location>
</feature>
<feature type="compositionally biased region" description="Basic and acidic residues" evidence="1">
    <location>
        <begin position="522"/>
        <end position="540"/>
    </location>
</feature>
<organism evidence="2 3">
    <name type="scientific">Fasciolopsis buskii</name>
    <dbReference type="NCBI Taxonomy" id="27845"/>
    <lineage>
        <taxon>Eukaryota</taxon>
        <taxon>Metazoa</taxon>
        <taxon>Spiralia</taxon>
        <taxon>Lophotrochozoa</taxon>
        <taxon>Platyhelminthes</taxon>
        <taxon>Trematoda</taxon>
        <taxon>Digenea</taxon>
        <taxon>Plagiorchiida</taxon>
        <taxon>Echinostomata</taxon>
        <taxon>Echinostomatoidea</taxon>
        <taxon>Fasciolidae</taxon>
        <taxon>Fasciolopsis</taxon>
    </lineage>
</organism>
<evidence type="ECO:0000313" key="3">
    <source>
        <dbReference type="Proteomes" id="UP000728185"/>
    </source>
</evidence>
<evidence type="ECO:0000256" key="1">
    <source>
        <dbReference type="SAM" id="MobiDB-lite"/>
    </source>
</evidence>
<proteinExistence type="predicted"/>
<feature type="compositionally biased region" description="Basic and acidic residues" evidence="1">
    <location>
        <begin position="547"/>
        <end position="556"/>
    </location>
</feature>
<feature type="region of interest" description="Disordered" evidence="1">
    <location>
        <begin position="504"/>
        <end position="650"/>
    </location>
</feature>
<feature type="compositionally biased region" description="Polar residues" evidence="1">
    <location>
        <begin position="606"/>
        <end position="622"/>
    </location>
</feature>
<dbReference type="Proteomes" id="UP000728185">
    <property type="component" value="Unassembled WGS sequence"/>
</dbReference>
<name>A0A8E0RP58_9TREM</name>
<reference evidence="2" key="1">
    <citation type="submission" date="2019-05" db="EMBL/GenBank/DDBJ databases">
        <title>Annotation for the trematode Fasciolopsis buski.</title>
        <authorList>
            <person name="Choi Y.-J."/>
        </authorList>
    </citation>
    <scope>NUCLEOTIDE SEQUENCE</scope>
    <source>
        <strain evidence="2">HT</strain>
        <tissue evidence="2">Whole worm</tissue>
    </source>
</reference>
<gene>
    <name evidence="2" type="ORF">FBUS_04111</name>
</gene>
<protein>
    <submittedName>
        <fullName evidence="2">Uncharacterized protein</fullName>
    </submittedName>
</protein>
<feature type="region of interest" description="Disordered" evidence="1">
    <location>
        <begin position="662"/>
        <end position="694"/>
    </location>
</feature>
<accession>A0A8E0RP58</accession>
<dbReference type="OrthoDB" id="6264531at2759"/>
<feature type="compositionally biased region" description="Basic and acidic residues" evidence="1">
    <location>
        <begin position="91"/>
        <end position="103"/>
    </location>
</feature>
<feature type="compositionally biased region" description="Polar residues" evidence="1">
    <location>
        <begin position="197"/>
        <end position="207"/>
    </location>
</feature>
<feature type="compositionally biased region" description="Polar residues" evidence="1">
    <location>
        <begin position="226"/>
        <end position="251"/>
    </location>
</feature>
<feature type="region of interest" description="Disordered" evidence="1">
    <location>
        <begin position="197"/>
        <end position="216"/>
    </location>
</feature>
<sequence length="694" mass="76544">MRILMLSPQQCRATLLHNLNQLIKSGLTSDLPQLGSSSNPELRTSCELNPKPTYEQIGSSRMTGKGYRTQSTASVTPGTAQITPDRSTVFHIDRECQTDRSPEHQNPSDTIHTATISPESSVPLARTSPNPVDLGKNPATVSALAAVAAMAAASFLSKAMNIQNPTDDNRIDQTGAACTSGSKSADFGTGINWVSQGQTASRTSSVVPESDRSNEDLLGVRRLPSMTPSKTHIVENTSQPSSSDASRTQCRPPSPFTPTVLAQSLCDSHLPTAVTNPLRYTSTPSTLPPRATLAETALADLVGQITNKIPPCTEVSPYPTRLGRTLSQRRRSADITDRMAPTRTDETCAIKYLSNVRSESHTPNIPRTAFSERLLIARKAVDEGKLYSLRPPETENPIHPNLPRRMRDEVLVDHDVLEPYAMNEQTSARGAQVGLRMPKDGLHELENYGDLPEKSEMTPRSHPMQAGQQFAFRQRAISTDPPCYYSRSMPVQVVKPAIRQTVALDSSGHDTGSPSDSTASMKSDERLGTFDPDQYKKRLSADVSPAQDDRMNEQKPKSALVTEHKRTQRQHKYDKTGGPQRTVVWMDEIFGDSSPNMSDGKRDSANETQESGSVRSNTQTYSYPEPDRPRRVEPNDNRSNRVDKEDADDRVFLCLDAVQLRAGNYGSESVKQQNYRRSLPDPRLMSKHWHNDGD</sequence>
<dbReference type="EMBL" id="LUCM01007754">
    <property type="protein sequence ID" value="KAA0189386.1"/>
    <property type="molecule type" value="Genomic_DNA"/>
</dbReference>
<feature type="compositionally biased region" description="Polar residues" evidence="1">
    <location>
        <begin position="33"/>
        <end position="42"/>
    </location>
</feature>
<feature type="compositionally biased region" description="Polar residues" evidence="1">
    <location>
        <begin position="56"/>
        <end position="86"/>
    </location>
</feature>
<feature type="compositionally biased region" description="Polar residues" evidence="1">
    <location>
        <begin position="104"/>
        <end position="120"/>
    </location>
</feature>
<evidence type="ECO:0000313" key="2">
    <source>
        <dbReference type="EMBL" id="KAA0189386.1"/>
    </source>
</evidence>
<keyword evidence="3" id="KW-1185">Reference proteome</keyword>
<comment type="caution">
    <text evidence="2">The sequence shown here is derived from an EMBL/GenBank/DDBJ whole genome shotgun (WGS) entry which is preliminary data.</text>
</comment>
<feature type="compositionally biased region" description="Basic and acidic residues" evidence="1">
    <location>
        <begin position="625"/>
        <end position="650"/>
    </location>
</feature>
<feature type="region of interest" description="Disordered" evidence="1">
    <location>
        <begin position="222"/>
        <end position="256"/>
    </location>
</feature>
<feature type="compositionally biased region" description="Polar residues" evidence="1">
    <location>
        <begin position="509"/>
        <end position="521"/>
    </location>
</feature>